<dbReference type="InterPro" id="IPR006564">
    <property type="entry name" value="Znf_PMZ"/>
</dbReference>
<dbReference type="EMBL" id="CANTFL010001256">
    <property type="protein sequence ID" value="CAI5735181.1"/>
    <property type="molecule type" value="Genomic_DNA"/>
</dbReference>
<dbReference type="InterPro" id="IPR007527">
    <property type="entry name" value="Znf_SWIM"/>
</dbReference>
<keyword evidence="2 4" id="KW-0863">Zinc-finger</keyword>
<accession>A0AAV0UDV2</accession>
<dbReference type="InterPro" id="IPR018289">
    <property type="entry name" value="MULE_transposase_dom"/>
</dbReference>
<comment type="caution">
    <text evidence="7">The sequence shown here is derived from an EMBL/GenBank/DDBJ whole genome shotgun (WGS) entry which is preliminary data.</text>
</comment>
<evidence type="ECO:0000256" key="1">
    <source>
        <dbReference type="ARBA" id="ARBA00022723"/>
    </source>
</evidence>
<dbReference type="PANTHER" id="PTHR31973">
    <property type="entry name" value="POLYPROTEIN, PUTATIVE-RELATED"/>
    <property type="match status" value="1"/>
</dbReference>
<evidence type="ECO:0000256" key="4">
    <source>
        <dbReference type="PROSITE-ProRule" id="PRU00325"/>
    </source>
</evidence>
<dbReference type="AlphaFoldDB" id="A0AAV0UDV2"/>
<dbReference type="Proteomes" id="UP001162031">
    <property type="component" value="Unassembled WGS sequence"/>
</dbReference>
<dbReference type="Pfam" id="PF10551">
    <property type="entry name" value="MULE"/>
    <property type="match status" value="1"/>
</dbReference>
<evidence type="ECO:0000313" key="7">
    <source>
        <dbReference type="EMBL" id="CAI5735181.1"/>
    </source>
</evidence>
<keyword evidence="8" id="KW-1185">Reference proteome</keyword>
<name>A0AAV0UDV2_HYABA</name>
<evidence type="ECO:0000259" key="6">
    <source>
        <dbReference type="PROSITE" id="PS50966"/>
    </source>
</evidence>
<keyword evidence="3" id="KW-0862">Zinc</keyword>
<dbReference type="PANTHER" id="PTHR31973:SF187">
    <property type="entry name" value="MUTATOR TRANSPOSASE MUDRA PROTEIN"/>
    <property type="match status" value="1"/>
</dbReference>
<evidence type="ECO:0000256" key="3">
    <source>
        <dbReference type="ARBA" id="ARBA00022833"/>
    </source>
</evidence>
<dbReference type="SMART" id="SM00575">
    <property type="entry name" value="ZnF_PMZ"/>
    <property type="match status" value="1"/>
</dbReference>
<evidence type="ECO:0000256" key="5">
    <source>
        <dbReference type="SAM" id="MobiDB-lite"/>
    </source>
</evidence>
<feature type="region of interest" description="Disordered" evidence="5">
    <location>
        <begin position="686"/>
        <end position="711"/>
    </location>
</feature>
<evidence type="ECO:0000256" key="2">
    <source>
        <dbReference type="ARBA" id="ARBA00022771"/>
    </source>
</evidence>
<evidence type="ECO:0000313" key="8">
    <source>
        <dbReference type="Proteomes" id="UP001162031"/>
    </source>
</evidence>
<dbReference type="GO" id="GO:0008270">
    <property type="term" value="F:zinc ion binding"/>
    <property type="evidence" value="ECO:0007669"/>
    <property type="project" value="UniProtKB-KW"/>
</dbReference>
<reference evidence="7" key="1">
    <citation type="submission" date="2022-12" db="EMBL/GenBank/DDBJ databases">
        <authorList>
            <person name="Webb A."/>
        </authorList>
    </citation>
    <scope>NUCLEOTIDE SEQUENCE</scope>
    <source>
        <strain evidence="7">Hp1</strain>
    </source>
</reference>
<sequence>MPASSSLERDGCDPRASTPLSRALTVPPDARASPDLSTGLPDPEEDARGPFAPRVASRASPTAETARDALLDETYASMNDLRRALKVLSVQKRAPYYMHHSSPQRMEARCPSWRHRRRPVARHESSAAAAVRPVCGFVVSANRHANGRVYVTRAVIAHSSACPVLHGRRGASSAAPGAADTGHAAAVTASALLATALPFMGQLATCRGGRDAVKPKDVSDIMKEKFGVQPSYMTAWRALRAFRKQRKDEDALSYGKLQGYLHAFAETNVGSVVAFEHQKQAQRAPLADAAAKPFARAFLCPQPLQDALRYCRGPMLLSVFLVTSAFGGVVFTATVQDAMGDNVPMAIGLALSETEDEWRFFLEQLQRAFPELKRYVTSIVHNRGDHVSQAIRSVFPSCSQSDKVETFIRSAVPDADTSLMSLSGSPIPLEPSTSTLPLDSSMKWIEALCSKVPLMILVGWVSQVARMLFQRYERYGHLGSEYPADFHSIAAEYESRSLQYDVVRTSEKEFEIIDRQTSVGRVVNFAKQSCTCGEYDVSRFPCLHVFLAVTHAGVRQTDTIPRIFLMTSLKALYTGRITPIDISNVPSDGVTTPQPLPKMRGRPRKVHQIQQSGHQKVEKLSCSVCGIKGHNKRTCKRVTSMPALASHAPDVCEVHTDDVTNAQDETLFLVSSYDDAVAFDSTALGEDGSHAHDRDGRTLASPSGKRRRLTVHVGTEEKKVDEIEEEESSVVALV</sequence>
<proteinExistence type="predicted"/>
<dbReference type="PROSITE" id="PS50966">
    <property type="entry name" value="ZF_SWIM"/>
    <property type="match status" value="1"/>
</dbReference>
<protein>
    <recommendedName>
        <fullName evidence="6">SWIM-type domain-containing protein</fullName>
    </recommendedName>
</protein>
<feature type="region of interest" description="Disordered" evidence="5">
    <location>
        <begin position="1"/>
        <end position="65"/>
    </location>
</feature>
<feature type="compositionally biased region" description="Basic and acidic residues" evidence="5">
    <location>
        <begin position="687"/>
        <end position="697"/>
    </location>
</feature>
<keyword evidence="1" id="KW-0479">Metal-binding</keyword>
<gene>
    <name evidence="7" type="ORF">HBR001_LOCUS6402</name>
</gene>
<feature type="domain" description="SWIM-type" evidence="6">
    <location>
        <begin position="515"/>
        <end position="553"/>
    </location>
</feature>
<dbReference type="Pfam" id="PF04434">
    <property type="entry name" value="SWIM"/>
    <property type="match status" value="1"/>
</dbReference>
<organism evidence="7 8">
    <name type="scientific">Hyaloperonospora brassicae</name>
    <name type="common">Brassica downy mildew</name>
    <name type="synonym">Peronospora brassicae</name>
    <dbReference type="NCBI Taxonomy" id="162125"/>
    <lineage>
        <taxon>Eukaryota</taxon>
        <taxon>Sar</taxon>
        <taxon>Stramenopiles</taxon>
        <taxon>Oomycota</taxon>
        <taxon>Peronosporomycetes</taxon>
        <taxon>Peronosporales</taxon>
        <taxon>Peronosporaceae</taxon>
        <taxon>Hyaloperonospora</taxon>
    </lineage>
</organism>